<accession>A0A7S3ZRN9</accession>
<gene>
    <name evidence="1" type="ORF">PCAL00307_LOCUS6870</name>
    <name evidence="2" type="ORF">PECAL_4P18760</name>
</gene>
<keyword evidence="3" id="KW-1185">Reference proteome</keyword>
<dbReference type="EMBL" id="CAKKNE010000004">
    <property type="protein sequence ID" value="CAH0374581.1"/>
    <property type="molecule type" value="Genomic_DNA"/>
</dbReference>
<dbReference type="SUPFAM" id="SSF53474">
    <property type="entry name" value="alpha/beta-Hydrolases"/>
    <property type="match status" value="1"/>
</dbReference>
<organism evidence="1">
    <name type="scientific">Pelagomonas calceolata</name>
    <dbReference type="NCBI Taxonomy" id="35677"/>
    <lineage>
        <taxon>Eukaryota</taxon>
        <taxon>Sar</taxon>
        <taxon>Stramenopiles</taxon>
        <taxon>Ochrophyta</taxon>
        <taxon>Pelagophyceae</taxon>
        <taxon>Pelagomonadales</taxon>
        <taxon>Pelagomonadaceae</taxon>
        <taxon>Pelagomonas</taxon>
    </lineage>
</organism>
<dbReference type="Proteomes" id="UP000789595">
    <property type="component" value="Unassembled WGS sequence"/>
</dbReference>
<dbReference type="PANTHER" id="PTHR46438:SF2">
    <property type="entry name" value="ALPHA_BETA-HYDROLASES SUPERFAMILY PROTEIN"/>
    <property type="match status" value="1"/>
</dbReference>
<dbReference type="PANTHER" id="PTHR46438">
    <property type="entry name" value="ALPHA/BETA-HYDROLASES SUPERFAMILY PROTEIN"/>
    <property type="match status" value="1"/>
</dbReference>
<reference evidence="2" key="2">
    <citation type="submission" date="2021-11" db="EMBL/GenBank/DDBJ databases">
        <authorList>
            <consortium name="Genoscope - CEA"/>
            <person name="William W."/>
        </authorList>
    </citation>
    <scope>NUCLEOTIDE SEQUENCE</scope>
</reference>
<evidence type="ECO:0000313" key="3">
    <source>
        <dbReference type="Proteomes" id="UP000789595"/>
    </source>
</evidence>
<sequence>MLRLALITGCAALQHKYGRETYGARVTRGAADLPPLLLIPPVGVGIDRQFYARFQDVWDGGDTHAPDLLGTGDAKPKPRRFYKPEVWAGQLDAYVREVIGEPCVLVSQGGLLPVALEMWRLGGTDTVRGVACLSPPPLSFVASEGVEADRTAPAVPRAPRRIQRVAWAVSSSPVGNLFFRRLRGKKGERIRSFTDKNLFAGESDDAWVKQCYESARDSRGRFATLSYLCGTIPAGGAWRDERGGLLADLMVPTSIIRGVFPGARDPVNRTREALEQLPFPAGGYIIRDARACLPWEQPEQTASALLSFLRSSSEKDLAVQYVGT</sequence>
<dbReference type="InterPro" id="IPR029058">
    <property type="entry name" value="AB_hydrolase_fold"/>
</dbReference>
<evidence type="ECO:0000313" key="2">
    <source>
        <dbReference type="EMBL" id="CAH0374581.1"/>
    </source>
</evidence>
<name>A0A7S3ZRN9_9STRA</name>
<dbReference type="AlphaFoldDB" id="A0A7S3ZRN9"/>
<protein>
    <recommendedName>
        <fullName evidence="4">AB hydrolase-1 domain-containing protein</fullName>
    </recommendedName>
</protein>
<evidence type="ECO:0000313" key="1">
    <source>
        <dbReference type="EMBL" id="CAE0691434.1"/>
    </source>
</evidence>
<proteinExistence type="predicted"/>
<dbReference type="Gene3D" id="3.40.50.1820">
    <property type="entry name" value="alpha/beta hydrolase"/>
    <property type="match status" value="1"/>
</dbReference>
<dbReference type="OrthoDB" id="10504357at2759"/>
<dbReference type="EMBL" id="HBIW01008128">
    <property type="protein sequence ID" value="CAE0691434.1"/>
    <property type="molecule type" value="Transcribed_RNA"/>
</dbReference>
<reference evidence="1" key="1">
    <citation type="submission" date="2021-01" db="EMBL/GenBank/DDBJ databases">
        <authorList>
            <person name="Corre E."/>
            <person name="Pelletier E."/>
            <person name="Niang G."/>
            <person name="Scheremetjew M."/>
            <person name="Finn R."/>
            <person name="Kale V."/>
            <person name="Holt S."/>
            <person name="Cochrane G."/>
            <person name="Meng A."/>
            <person name="Brown T."/>
            <person name="Cohen L."/>
        </authorList>
    </citation>
    <scope>NUCLEOTIDE SEQUENCE</scope>
    <source>
        <strain evidence="1">CCMP1756</strain>
    </source>
</reference>
<evidence type="ECO:0008006" key="4">
    <source>
        <dbReference type="Google" id="ProtNLM"/>
    </source>
</evidence>